<evidence type="ECO:0000256" key="1">
    <source>
        <dbReference type="SAM" id="MobiDB-lite"/>
    </source>
</evidence>
<comment type="caution">
    <text evidence="2">The sequence shown here is derived from an EMBL/GenBank/DDBJ whole genome shotgun (WGS) entry which is preliminary data.</text>
</comment>
<feature type="region of interest" description="Disordered" evidence="1">
    <location>
        <begin position="63"/>
        <end position="98"/>
    </location>
</feature>
<name>A0AAV4CI23_9GAST</name>
<feature type="compositionally biased region" description="Acidic residues" evidence="1">
    <location>
        <begin position="78"/>
        <end position="98"/>
    </location>
</feature>
<evidence type="ECO:0000313" key="2">
    <source>
        <dbReference type="EMBL" id="GFO31628.1"/>
    </source>
</evidence>
<dbReference type="EMBL" id="BLXT01006411">
    <property type="protein sequence ID" value="GFO31628.1"/>
    <property type="molecule type" value="Genomic_DNA"/>
</dbReference>
<organism evidence="2 3">
    <name type="scientific">Plakobranchus ocellatus</name>
    <dbReference type="NCBI Taxonomy" id="259542"/>
    <lineage>
        <taxon>Eukaryota</taxon>
        <taxon>Metazoa</taxon>
        <taxon>Spiralia</taxon>
        <taxon>Lophotrochozoa</taxon>
        <taxon>Mollusca</taxon>
        <taxon>Gastropoda</taxon>
        <taxon>Heterobranchia</taxon>
        <taxon>Euthyneura</taxon>
        <taxon>Panpulmonata</taxon>
        <taxon>Sacoglossa</taxon>
        <taxon>Placobranchoidea</taxon>
        <taxon>Plakobranchidae</taxon>
        <taxon>Plakobranchus</taxon>
    </lineage>
</organism>
<dbReference type="Proteomes" id="UP000735302">
    <property type="component" value="Unassembled WGS sequence"/>
</dbReference>
<evidence type="ECO:0000313" key="3">
    <source>
        <dbReference type="Proteomes" id="UP000735302"/>
    </source>
</evidence>
<accession>A0AAV4CI23</accession>
<reference evidence="2 3" key="1">
    <citation type="journal article" date="2021" name="Elife">
        <title>Chloroplast acquisition without the gene transfer in kleptoplastic sea slugs, Plakobranchus ocellatus.</title>
        <authorList>
            <person name="Maeda T."/>
            <person name="Takahashi S."/>
            <person name="Yoshida T."/>
            <person name="Shimamura S."/>
            <person name="Takaki Y."/>
            <person name="Nagai Y."/>
            <person name="Toyoda A."/>
            <person name="Suzuki Y."/>
            <person name="Arimoto A."/>
            <person name="Ishii H."/>
            <person name="Satoh N."/>
            <person name="Nishiyama T."/>
            <person name="Hasebe M."/>
            <person name="Maruyama T."/>
            <person name="Minagawa J."/>
            <person name="Obokata J."/>
            <person name="Shigenobu S."/>
        </authorList>
    </citation>
    <scope>NUCLEOTIDE SEQUENCE [LARGE SCALE GENOMIC DNA]</scope>
</reference>
<gene>
    <name evidence="2" type="ORF">PoB_005813300</name>
</gene>
<protein>
    <submittedName>
        <fullName evidence="2">Uncharacterized protein</fullName>
    </submittedName>
</protein>
<dbReference type="AlphaFoldDB" id="A0AAV4CI23"/>
<keyword evidence="3" id="KW-1185">Reference proteome</keyword>
<sequence length="98" mass="11047">MVCPVSRGENKRMETEQKDCYGIMQNDLWCFDLDGNTDGLTGKSWLPLLVFALDRYDNYVVNDDGSSDEDVAAHDDARDDYEDKVDGGDDDDNDEIKG</sequence>
<proteinExistence type="predicted"/>